<feature type="compositionally biased region" description="Low complexity" evidence="1">
    <location>
        <begin position="1227"/>
        <end position="1245"/>
    </location>
</feature>
<proteinExistence type="predicted"/>
<comment type="caution">
    <text evidence="2">The sequence shown here is derived from an EMBL/GenBank/DDBJ whole genome shotgun (WGS) entry which is preliminary data.</text>
</comment>
<evidence type="ECO:0000313" key="2">
    <source>
        <dbReference type="EMBL" id="GAA1874701.1"/>
    </source>
</evidence>
<feature type="compositionally biased region" description="Basic and acidic residues" evidence="1">
    <location>
        <begin position="769"/>
        <end position="793"/>
    </location>
</feature>
<dbReference type="EMBL" id="BAAAQK010000027">
    <property type="protein sequence ID" value="GAA1874701.1"/>
    <property type="molecule type" value="Genomic_DNA"/>
</dbReference>
<feature type="compositionally biased region" description="Basic and acidic residues" evidence="1">
    <location>
        <begin position="496"/>
        <end position="511"/>
    </location>
</feature>
<feature type="region of interest" description="Disordered" evidence="1">
    <location>
        <begin position="1133"/>
        <end position="1247"/>
    </location>
</feature>
<feature type="compositionally biased region" description="Gly residues" evidence="1">
    <location>
        <begin position="559"/>
        <end position="568"/>
    </location>
</feature>
<feature type="region of interest" description="Disordered" evidence="1">
    <location>
        <begin position="491"/>
        <end position="656"/>
    </location>
</feature>
<feature type="compositionally biased region" description="Basic and acidic residues" evidence="1">
    <location>
        <begin position="812"/>
        <end position="823"/>
    </location>
</feature>
<protein>
    <submittedName>
        <fullName evidence="2">Uncharacterized protein</fullName>
    </submittedName>
</protein>
<dbReference type="RefSeq" id="WP_344425986.1">
    <property type="nucleotide sequence ID" value="NZ_BAAAQK010000027.1"/>
</dbReference>
<evidence type="ECO:0000256" key="1">
    <source>
        <dbReference type="SAM" id="MobiDB-lite"/>
    </source>
</evidence>
<feature type="compositionally biased region" description="Low complexity" evidence="1">
    <location>
        <begin position="964"/>
        <end position="979"/>
    </location>
</feature>
<reference evidence="2 3" key="1">
    <citation type="journal article" date="2019" name="Int. J. Syst. Evol. Microbiol.">
        <title>The Global Catalogue of Microorganisms (GCM) 10K type strain sequencing project: providing services to taxonomists for standard genome sequencing and annotation.</title>
        <authorList>
            <consortium name="The Broad Institute Genomics Platform"/>
            <consortium name="The Broad Institute Genome Sequencing Center for Infectious Disease"/>
            <person name="Wu L."/>
            <person name="Ma J."/>
        </authorList>
    </citation>
    <scope>NUCLEOTIDE SEQUENCE [LARGE SCALE GENOMIC DNA]</scope>
    <source>
        <strain evidence="2 3">JCM 16009</strain>
    </source>
</reference>
<feature type="compositionally biased region" description="Polar residues" evidence="1">
    <location>
        <begin position="949"/>
        <end position="963"/>
    </location>
</feature>
<name>A0ABN2NNE6_9PSEU</name>
<feature type="compositionally biased region" description="Low complexity" evidence="1">
    <location>
        <begin position="1163"/>
        <end position="1179"/>
    </location>
</feature>
<organism evidence="2 3">
    <name type="scientific">Pseudonocardia ailaonensis</name>
    <dbReference type="NCBI Taxonomy" id="367279"/>
    <lineage>
        <taxon>Bacteria</taxon>
        <taxon>Bacillati</taxon>
        <taxon>Actinomycetota</taxon>
        <taxon>Actinomycetes</taxon>
        <taxon>Pseudonocardiales</taxon>
        <taxon>Pseudonocardiaceae</taxon>
        <taxon>Pseudonocardia</taxon>
    </lineage>
</organism>
<feature type="compositionally biased region" description="Basic and acidic residues" evidence="1">
    <location>
        <begin position="881"/>
        <end position="902"/>
    </location>
</feature>
<feature type="region of interest" description="Disordered" evidence="1">
    <location>
        <begin position="917"/>
        <end position="991"/>
    </location>
</feature>
<keyword evidence="3" id="KW-1185">Reference proteome</keyword>
<accession>A0ABN2NNE6</accession>
<dbReference type="Proteomes" id="UP001500449">
    <property type="component" value="Unassembled WGS sequence"/>
</dbReference>
<sequence>MSEAVLPGGEPGVATLSVATSLRWSRPDLTAGLAAHVADVARGSAGWLLAAGWQVHGAAAVGDSRRAVDEVLAAHPDAGGSLLAGPDGLRLRIEVAAASQDNGDTSVALRLAAGVLAAADESAEQAELCLDARLVLIRCALVAGEDPTTMVAAAGRDAEMLGGAGPAAAVALADAVVARHRGELERSIALARKGLGRLGVDLDPSGPGEAVPTAPHLADGLVAQWIGAALEAGRKADAAGIAGAIGGRPWGTTPTRQAAQLQLVIAQATAGDGDVAFRALEDAAATAAAADVPGLESACRVAASELAERLGRLDSALAAMRAGAAAADEDRRRGQRHREIVGRFEAILAEAGAQRPRFGSSAIDAFLATTDHTAASSGAAAVGGGAAGSEPGEGMVASSTGTVRARVDEGPVDSWRGVPGLVVPQPEGQPDESALGSGIGAVSSWQDGETVSGLLGAEAVAAGSAGAQGGTNGAGAAETLARLIDQGMTGLPDARGVARESRAARRAREAGADPGAVLPETGSAQQTTADDLRSSGAATRPVARNGTGPAAGDSSVNGSGFGDFGTGAAGEPTRTGRRRRAEDRPDTDEPTTPAGETPLPEVRSTDTGHRTATGWPDRPTSPAEAARSEAPAPPARPRRRAKATAVPIDPVEDRRISSYGALLGDALIAELRASGRWSDDSGRSGAWPQSSTDDPAPNGAGHAGSGPRQGAVRPTQRWNALDGGTDGARGRTAPDGASGREAAGSTVDSEPTEGSPGTEGTGRRARRRRAEEAAGRRGPEDHLGAPRGTDEKATATTRSGQQGHGSSAGVADHLDSRRTDRTTSADVDGAAGDGSRRRGRGTTAAAGVGDHRSAGVAGGSVGAGGDRRGHGGDTEPAAGVGDHRSAEHRTAVDHGPSADEWLRAAMAELDQAWGVAPRAVAPAPDRPAGPDRSAVSSTGSGPAVRGTTRAGSRSSAGQDPSLRTSSHGSSSNGTTAAGAAPGGTGLTGGVSPDAAVGTSVVLDLIEADPVDGNRRVGTSAAEAVLRGVRDRMRVHLPSRGRIRDESPATVTVDLPGRDRAATAEWVGPVLRDLAASISSTLGISDSGRDVRLRATVHGTDDTDGAAASQWIEDIPPKATIGVESYRLGDLEVRPRSGGRRHRRRAAEADDEADHPHRDAVATGPSGASDSAYGGASWSAGTGGSDHPAPTSSPRAGRVDGEVGGSADARVGDSAPGSVGGDTRETGKAAGSGPAAGTGPLTGPLTDAETENLGLGDLLAGALAAYRGL</sequence>
<evidence type="ECO:0000313" key="3">
    <source>
        <dbReference type="Proteomes" id="UP001500449"/>
    </source>
</evidence>
<feature type="region of interest" description="Disordered" evidence="1">
    <location>
        <begin position="675"/>
        <end position="903"/>
    </location>
</feature>
<feature type="compositionally biased region" description="Low complexity" evidence="1">
    <location>
        <begin position="620"/>
        <end position="630"/>
    </location>
</feature>
<gene>
    <name evidence="2" type="ORF">GCM10009836_64810</name>
</gene>
<feature type="compositionally biased region" description="Polar residues" evidence="1">
    <location>
        <begin position="794"/>
        <end position="805"/>
    </location>
</feature>